<evidence type="ECO:0000256" key="1">
    <source>
        <dbReference type="ARBA" id="ARBA00022737"/>
    </source>
</evidence>
<dbReference type="SMART" id="SM00248">
    <property type="entry name" value="ANK"/>
    <property type="match status" value="3"/>
</dbReference>
<dbReference type="OrthoDB" id="9812708at2"/>
<dbReference type="InterPro" id="IPR036770">
    <property type="entry name" value="Ankyrin_rpt-contain_sf"/>
</dbReference>
<sequence length="218" mass="22523">MSAVRPLMHAIQSRDLAAARAALKRDPTQATDPLPGGLSPLMFALYNGAAEIAELLKGFRPLDVFEAAASNDAHRVAALVSADPALLRAYSVDGWTALHLAAFMGARDSLLVLIGLGADLDAVSQNPMANTPMHAGIAGADGERLAPLLIALGANIQHVGGSGVTALHLAASRGFTALCRLLLNRGADRNARTEDGKTAAEIARDRGHLGTAAALELD</sequence>
<keyword evidence="5" id="KW-1185">Reference proteome</keyword>
<evidence type="ECO:0000313" key="4">
    <source>
        <dbReference type="EMBL" id="SFF37617.1"/>
    </source>
</evidence>
<dbReference type="PRINTS" id="PR01415">
    <property type="entry name" value="ANKYRIN"/>
</dbReference>
<protein>
    <submittedName>
        <fullName evidence="4">Ankyrin repeat</fullName>
    </submittedName>
</protein>
<dbReference type="PROSITE" id="PS50088">
    <property type="entry name" value="ANK_REPEAT"/>
    <property type="match status" value="2"/>
</dbReference>
<dbReference type="EMBL" id="FOOC01000003">
    <property type="protein sequence ID" value="SFF37617.1"/>
    <property type="molecule type" value="Genomic_DNA"/>
</dbReference>
<dbReference type="InterPro" id="IPR002110">
    <property type="entry name" value="Ankyrin_rpt"/>
</dbReference>
<accession>A0A1I2I916</accession>
<feature type="repeat" description="ANK" evidence="3">
    <location>
        <begin position="93"/>
        <end position="125"/>
    </location>
</feature>
<feature type="repeat" description="ANK" evidence="3">
    <location>
        <begin position="162"/>
        <end position="194"/>
    </location>
</feature>
<evidence type="ECO:0000256" key="3">
    <source>
        <dbReference type="PROSITE-ProRule" id="PRU00023"/>
    </source>
</evidence>
<dbReference type="PROSITE" id="PS50297">
    <property type="entry name" value="ANK_REP_REGION"/>
    <property type="match status" value="2"/>
</dbReference>
<organism evidence="4 5">
    <name type="scientific">Fontimonas thermophila</name>
    <dbReference type="NCBI Taxonomy" id="1076937"/>
    <lineage>
        <taxon>Bacteria</taxon>
        <taxon>Pseudomonadati</taxon>
        <taxon>Pseudomonadota</taxon>
        <taxon>Gammaproteobacteria</taxon>
        <taxon>Nevskiales</taxon>
        <taxon>Nevskiaceae</taxon>
        <taxon>Fontimonas</taxon>
    </lineage>
</organism>
<dbReference type="Gene3D" id="1.25.40.20">
    <property type="entry name" value="Ankyrin repeat-containing domain"/>
    <property type="match status" value="1"/>
</dbReference>
<proteinExistence type="predicted"/>
<dbReference type="STRING" id="1076937.SAMN04488120_10354"/>
<reference evidence="4 5" key="1">
    <citation type="submission" date="2016-10" db="EMBL/GenBank/DDBJ databases">
        <authorList>
            <person name="de Groot N.N."/>
        </authorList>
    </citation>
    <scope>NUCLEOTIDE SEQUENCE [LARGE SCALE GENOMIC DNA]</scope>
    <source>
        <strain evidence="4 5">DSM 23609</strain>
    </source>
</reference>
<dbReference type="Pfam" id="PF13857">
    <property type="entry name" value="Ank_5"/>
    <property type="match status" value="1"/>
</dbReference>
<name>A0A1I2I916_9GAMM</name>
<dbReference type="PANTHER" id="PTHR24198:SF165">
    <property type="entry name" value="ANKYRIN REPEAT-CONTAINING PROTEIN-RELATED"/>
    <property type="match status" value="1"/>
</dbReference>
<evidence type="ECO:0000256" key="2">
    <source>
        <dbReference type="ARBA" id="ARBA00023043"/>
    </source>
</evidence>
<evidence type="ECO:0000313" key="5">
    <source>
        <dbReference type="Proteomes" id="UP000199771"/>
    </source>
</evidence>
<keyword evidence="2 3" id="KW-0040">ANK repeat</keyword>
<dbReference type="Proteomes" id="UP000199771">
    <property type="component" value="Unassembled WGS sequence"/>
</dbReference>
<dbReference type="SUPFAM" id="SSF48403">
    <property type="entry name" value="Ankyrin repeat"/>
    <property type="match status" value="1"/>
</dbReference>
<gene>
    <name evidence="4" type="ORF">SAMN04488120_10354</name>
</gene>
<keyword evidence="1" id="KW-0677">Repeat</keyword>
<dbReference type="PANTHER" id="PTHR24198">
    <property type="entry name" value="ANKYRIN REPEAT AND PROTEIN KINASE DOMAIN-CONTAINING PROTEIN"/>
    <property type="match status" value="1"/>
</dbReference>
<dbReference type="AlphaFoldDB" id="A0A1I2I916"/>
<dbReference type="RefSeq" id="WP_091532033.1">
    <property type="nucleotide sequence ID" value="NZ_FOOC01000003.1"/>
</dbReference>
<dbReference type="Pfam" id="PF00023">
    <property type="entry name" value="Ank"/>
    <property type="match status" value="1"/>
</dbReference>